<dbReference type="OrthoDB" id="3246050at2759"/>
<feature type="domain" description="DUF7053" evidence="2">
    <location>
        <begin position="2"/>
        <end position="166"/>
    </location>
</feature>
<evidence type="ECO:0000313" key="3">
    <source>
        <dbReference type="EMBL" id="PKS09020.1"/>
    </source>
</evidence>
<feature type="region of interest" description="Disordered" evidence="1">
    <location>
        <begin position="494"/>
        <end position="525"/>
    </location>
</feature>
<dbReference type="STRING" id="41688.A0A2N3N9B4"/>
<feature type="compositionally biased region" description="Polar residues" evidence="1">
    <location>
        <begin position="320"/>
        <end position="342"/>
    </location>
</feature>
<accession>A0A2N3N9B4</accession>
<reference evidence="3 4" key="1">
    <citation type="journal article" date="2017" name="G3 (Bethesda)">
        <title>First Draft Genome Sequence of the Pathogenic Fungus Lomentospora prolificans (Formerly Scedosporium prolificans).</title>
        <authorList>
            <person name="Luo R."/>
            <person name="Zimin A."/>
            <person name="Workman R."/>
            <person name="Fan Y."/>
            <person name="Pertea G."/>
            <person name="Grossman N."/>
            <person name="Wear M.P."/>
            <person name="Jia B."/>
            <person name="Miller H."/>
            <person name="Casadevall A."/>
            <person name="Timp W."/>
            <person name="Zhang S.X."/>
            <person name="Salzberg S.L."/>
        </authorList>
    </citation>
    <scope>NUCLEOTIDE SEQUENCE [LARGE SCALE GENOMIC DNA]</scope>
    <source>
        <strain evidence="3 4">JHH-5317</strain>
    </source>
</reference>
<dbReference type="PANTHER" id="PTHR38117">
    <property type="entry name" value="NACHT AND WD40 DOMAIN PROTEIN"/>
    <property type="match status" value="1"/>
</dbReference>
<dbReference type="Proteomes" id="UP000233524">
    <property type="component" value="Unassembled WGS sequence"/>
</dbReference>
<evidence type="ECO:0000259" key="2">
    <source>
        <dbReference type="Pfam" id="PF23155"/>
    </source>
</evidence>
<dbReference type="InterPro" id="IPR055481">
    <property type="entry name" value="DUF7053"/>
</dbReference>
<gene>
    <name evidence="3" type="ORF">jhhlp_003633</name>
</gene>
<dbReference type="VEuPathDB" id="FungiDB:jhhlp_003633"/>
<organism evidence="3 4">
    <name type="scientific">Lomentospora prolificans</name>
    <dbReference type="NCBI Taxonomy" id="41688"/>
    <lineage>
        <taxon>Eukaryota</taxon>
        <taxon>Fungi</taxon>
        <taxon>Dikarya</taxon>
        <taxon>Ascomycota</taxon>
        <taxon>Pezizomycotina</taxon>
        <taxon>Sordariomycetes</taxon>
        <taxon>Hypocreomycetidae</taxon>
        <taxon>Microascales</taxon>
        <taxon>Microascaceae</taxon>
        <taxon>Lomentospora</taxon>
    </lineage>
</organism>
<keyword evidence="4" id="KW-1185">Reference proteome</keyword>
<evidence type="ECO:0000256" key="1">
    <source>
        <dbReference type="SAM" id="MobiDB-lite"/>
    </source>
</evidence>
<feature type="region of interest" description="Disordered" evidence="1">
    <location>
        <begin position="317"/>
        <end position="370"/>
    </location>
</feature>
<dbReference type="AlphaFoldDB" id="A0A2N3N9B4"/>
<comment type="caution">
    <text evidence="3">The sequence shown here is derived from an EMBL/GenBank/DDBJ whole genome shotgun (WGS) entry which is preliminary data.</text>
</comment>
<feature type="region of interest" description="Disordered" evidence="1">
    <location>
        <begin position="173"/>
        <end position="201"/>
    </location>
</feature>
<proteinExistence type="predicted"/>
<feature type="region of interest" description="Disordered" evidence="1">
    <location>
        <begin position="407"/>
        <end position="430"/>
    </location>
</feature>
<dbReference type="PANTHER" id="PTHR38117:SF2">
    <property type="entry name" value="NACHT AND WD40 DOMAIN PROTEIN"/>
    <property type="match status" value="1"/>
</dbReference>
<sequence>MSKRTVFTTITPLPPSITREVAVSFLQDHLRMIDLNPLVIARHPIACPANAPPDERHCAWYSLTDSISYLPGGKVTGEVSYTAAFNNVPKGVQTHVYAPMGLNIRETWTVGGTLPGEPKEPVELGIGAPQSGLYVREDVDMRCNVFMAAFVKKTLKKAHSSLVEAIKIGAQTASAGSVPASRPNAAQQNSRPSGYPLPAPAAPAAAAAASSSYSGNPPSYDSVSPTNPVFSFTASPTTSRRLSMDDKDNGLLIDHTLYTLSPLQTHISRLGSFRSTGSTSTLATALGADAATTIYKFERDSDSPILSRLTTNLPPYLPASSFTSSPTPNNDESPTSGHQSAYPSPLRVGRRPTSASFYPSTPHEEATRPSPPACFTAWQPLKPSVSVVSKYPRAKEQDYSDIAAANPFTFDESPTSESLTLEEDKSQKSQRINVKMDEIPQIPQIPTTLVTRKEDNGPPLVRYPAIEPESMPTLDLGALGILPAGRPRSALEVRPTRRKKTPSYSAYVPPTTPAVPAPPPELQTQQTQYRSRFEGVGATLSGPPITDWYY</sequence>
<dbReference type="EMBL" id="NLAX01000010">
    <property type="protein sequence ID" value="PKS09020.1"/>
    <property type="molecule type" value="Genomic_DNA"/>
</dbReference>
<feature type="compositionally biased region" description="Pro residues" evidence="1">
    <location>
        <begin position="510"/>
        <end position="521"/>
    </location>
</feature>
<name>A0A2N3N9B4_9PEZI</name>
<dbReference type="Pfam" id="PF23155">
    <property type="entry name" value="DUF7053"/>
    <property type="match status" value="1"/>
</dbReference>
<dbReference type="InParanoid" id="A0A2N3N9B4"/>
<evidence type="ECO:0000313" key="4">
    <source>
        <dbReference type="Proteomes" id="UP000233524"/>
    </source>
</evidence>
<protein>
    <recommendedName>
        <fullName evidence="2">DUF7053 domain-containing protein</fullName>
    </recommendedName>
</protein>